<evidence type="ECO:0000313" key="5">
    <source>
        <dbReference type="Proteomes" id="UP000179807"/>
    </source>
</evidence>
<feature type="region of interest" description="Disordered" evidence="2">
    <location>
        <begin position="54"/>
        <end position="148"/>
    </location>
</feature>
<feature type="compositionally biased region" description="Low complexity" evidence="2">
    <location>
        <begin position="84"/>
        <end position="128"/>
    </location>
</feature>
<evidence type="ECO:0000256" key="2">
    <source>
        <dbReference type="SAM" id="MobiDB-lite"/>
    </source>
</evidence>
<name>A0A1J4KXR6_9EUKA</name>
<dbReference type="Proteomes" id="UP000179807">
    <property type="component" value="Unassembled WGS sequence"/>
</dbReference>
<feature type="coiled-coil region" evidence="1">
    <location>
        <begin position="164"/>
        <end position="198"/>
    </location>
</feature>
<reference evidence="4" key="1">
    <citation type="submission" date="2016-10" db="EMBL/GenBank/DDBJ databases">
        <authorList>
            <person name="Benchimol M."/>
            <person name="Almeida L.G."/>
            <person name="Vasconcelos A.T."/>
            <person name="Perreira-Neves A."/>
            <person name="Rosa I.A."/>
            <person name="Tasca T."/>
            <person name="Bogo M.R."/>
            <person name="de Souza W."/>
        </authorList>
    </citation>
    <scope>NUCLEOTIDE SEQUENCE [LARGE SCALE GENOMIC DNA]</scope>
    <source>
        <strain evidence="4">K</strain>
    </source>
</reference>
<dbReference type="AlphaFoldDB" id="A0A1J4KXR6"/>
<protein>
    <submittedName>
        <fullName evidence="4">Uncharacterized protein</fullName>
    </submittedName>
</protein>
<evidence type="ECO:0000313" key="4">
    <source>
        <dbReference type="EMBL" id="OHT16031.1"/>
    </source>
</evidence>
<dbReference type="EMBL" id="MLAK01000156">
    <property type="protein sequence ID" value="OHT16031.1"/>
    <property type="molecule type" value="Genomic_DNA"/>
</dbReference>
<keyword evidence="3" id="KW-0472">Membrane</keyword>
<feature type="transmembrane region" description="Helical" evidence="3">
    <location>
        <begin position="31"/>
        <end position="50"/>
    </location>
</feature>
<dbReference type="VEuPathDB" id="TrichDB:TRFO_13519"/>
<evidence type="ECO:0000256" key="1">
    <source>
        <dbReference type="SAM" id="Coils"/>
    </source>
</evidence>
<organism evidence="4 5">
    <name type="scientific">Tritrichomonas foetus</name>
    <dbReference type="NCBI Taxonomy" id="1144522"/>
    <lineage>
        <taxon>Eukaryota</taxon>
        <taxon>Metamonada</taxon>
        <taxon>Parabasalia</taxon>
        <taxon>Tritrichomonadida</taxon>
        <taxon>Tritrichomonadidae</taxon>
        <taxon>Tritrichomonas</taxon>
    </lineage>
</organism>
<evidence type="ECO:0000256" key="3">
    <source>
        <dbReference type="SAM" id="Phobius"/>
    </source>
</evidence>
<keyword evidence="1" id="KW-0175">Coiled coil</keyword>
<keyword evidence="3" id="KW-1133">Transmembrane helix</keyword>
<feature type="compositionally biased region" description="Pro residues" evidence="2">
    <location>
        <begin position="129"/>
        <end position="147"/>
    </location>
</feature>
<feature type="region of interest" description="Disordered" evidence="2">
    <location>
        <begin position="1"/>
        <end position="23"/>
    </location>
</feature>
<accession>A0A1J4KXR6</accession>
<sequence>MEKHSHHRHRHSHHHHHHTKQVQDDDTCQKICYVLLFLYLAYIIPCFFSHPKKVCPDETIPHNETVRPTRTPKPTEKPIPTPEPTIESTPEPTPETTPEITPETTPEITPEPTPIVTSTPKPEQTPETTPTPVPTPTPTPTPTPIKTPEPQVIILPVDLPQEFLDEVKEFKETTEENIEKLQKHSQEISQNIKNIDGKLNDISQKVDADSKTLEDLQNGHNIKLPKDDLFTNTITSTLDLHKKTDKGQKLILVNMKSPIETIGVRALDQMLKMSPGDRYDNEIQPNHKDGLTCINGKTANFTYWTQYPLWTNSIEIEYPTNSVSNIRQLKIVAKLDGKTVFASNVINVDKSKIQFKFDKPIRFRELVIVALQNNGGNEVCIGTMSSFDPPRIGN</sequence>
<keyword evidence="3" id="KW-0812">Transmembrane</keyword>
<dbReference type="GeneID" id="94832007"/>
<dbReference type="OrthoDB" id="10618755at2759"/>
<comment type="caution">
    <text evidence="4">The sequence shown here is derived from an EMBL/GenBank/DDBJ whole genome shotgun (WGS) entry which is preliminary data.</text>
</comment>
<keyword evidence="5" id="KW-1185">Reference proteome</keyword>
<feature type="compositionally biased region" description="Basic residues" evidence="2">
    <location>
        <begin position="1"/>
        <end position="20"/>
    </location>
</feature>
<dbReference type="RefSeq" id="XP_068369167.1">
    <property type="nucleotide sequence ID" value="XM_068497303.1"/>
</dbReference>
<gene>
    <name evidence="4" type="ORF">TRFO_13519</name>
</gene>
<feature type="compositionally biased region" description="Basic and acidic residues" evidence="2">
    <location>
        <begin position="54"/>
        <end position="67"/>
    </location>
</feature>
<proteinExistence type="predicted"/>